<comment type="caution">
    <text evidence="3">The sequence shown here is derived from an EMBL/GenBank/DDBJ whole genome shotgun (WGS) entry which is preliminary data.</text>
</comment>
<protein>
    <recommendedName>
        <fullName evidence="2">Rho-GAP domain-containing protein</fullName>
    </recommendedName>
</protein>
<dbReference type="InterPro" id="IPR008936">
    <property type="entry name" value="Rho_GTPase_activation_prot"/>
</dbReference>
<dbReference type="InterPro" id="IPR000198">
    <property type="entry name" value="RhoGAP_dom"/>
</dbReference>
<feature type="compositionally biased region" description="Low complexity" evidence="1">
    <location>
        <begin position="58"/>
        <end position="83"/>
    </location>
</feature>
<feature type="compositionally biased region" description="Polar residues" evidence="1">
    <location>
        <begin position="20"/>
        <end position="32"/>
    </location>
</feature>
<dbReference type="SUPFAM" id="SSF48350">
    <property type="entry name" value="GTPase activation domain, GAP"/>
    <property type="match status" value="1"/>
</dbReference>
<dbReference type="Proteomes" id="UP001437256">
    <property type="component" value="Unassembled WGS sequence"/>
</dbReference>
<keyword evidence="4" id="KW-1185">Reference proteome</keyword>
<reference evidence="3 4" key="1">
    <citation type="submission" date="2024-05" db="EMBL/GenBank/DDBJ databases">
        <title>A draft genome resource for the thread blight pathogen Marasmius tenuissimus strain MS-2.</title>
        <authorList>
            <person name="Yulfo-Soto G.E."/>
            <person name="Baruah I.K."/>
            <person name="Amoako-Attah I."/>
            <person name="Bukari Y."/>
            <person name="Meinhardt L.W."/>
            <person name="Bailey B.A."/>
            <person name="Cohen S.P."/>
        </authorList>
    </citation>
    <scope>NUCLEOTIDE SEQUENCE [LARGE SCALE GENOMIC DNA]</scope>
    <source>
        <strain evidence="3 4">MS-2</strain>
    </source>
</reference>
<dbReference type="PROSITE" id="PS50238">
    <property type="entry name" value="RHOGAP"/>
    <property type="match status" value="1"/>
</dbReference>
<organism evidence="3 4">
    <name type="scientific">Marasmius tenuissimus</name>
    <dbReference type="NCBI Taxonomy" id="585030"/>
    <lineage>
        <taxon>Eukaryota</taxon>
        <taxon>Fungi</taxon>
        <taxon>Dikarya</taxon>
        <taxon>Basidiomycota</taxon>
        <taxon>Agaricomycotina</taxon>
        <taxon>Agaricomycetes</taxon>
        <taxon>Agaricomycetidae</taxon>
        <taxon>Agaricales</taxon>
        <taxon>Marasmiineae</taxon>
        <taxon>Marasmiaceae</taxon>
        <taxon>Marasmius</taxon>
    </lineage>
</organism>
<feature type="region of interest" description="Disordered" evidence="1">
    <location>
        <begin position="485"/>
        <end position="507"/>
    </location>
</feature>
<feature type="region of interest" description="Disordered" evidence="1">
    <location>
        <begin position="1"/>
        <end position="96"/>
    </location>
</feature>
<dbReference type="SMART" id="SM00324">
    <property type="entry name" value="RhoGAP"/>
    <property type="match status" value="1"/>
</dbReference>
<dbReference type="Pfam" id="PF00620">
    <property type="entry name" value="RhoGAP"/>
    <property type="match status" value="1"/>
</dbReference>
<sequence length="525" mass="57377">MPSNSRPAIKITIPDPTRPTPASNTSKPSVSPSRLPRYQAQAQFPRYVHQQSASLNIPKSSIPRPIRTSSSSSSELPAPSPKSQCPGDATPSPRPRRFIKQEPLIVVQHLRNLLAQDGLEWSEYLQIDDLIALHEREIMEGAHRPKHHQNKLAEDDTLSVFGTPLRQTSLFASTKAIFGGYEHDLPILVFSCVEELHRQGISTTSCFPNFSARSHHLEQLVRAFDCASTRFGLDAALSNQRLEDVYCLLATYLAQLPEPVFAPSEIARGLENALLVWCIEPESSTRILNAIRIKIAQLLLRLLPSPHLSLFVYLMAFLSQIASKAEDEETRIETLGRTFGRWMFGGGGGGESRATTMMMWFLLNWNAVINGFFDDLPTLSSSAWKSRHSSIVDPQATPKISQDTSPVASTPRALFDMTSSSGLTGLAGDGSEGPVTPSSSAFRVGMIPTQSYGYLTANSTESSRAASIVDVQGCSPTAPYPAATSIVGKAQQQQPSKDDDDMSRCSSGSACKLRVLSIFVIGQYN</sequence>
<dbReference type="CDD" id="cd00159">
    <property type="entry name" value="RhoGAP"/>
    <property type="match status" value="1"/>
</dbReference>
<evidence type="ECO:0000313" key="4">
    <source>
        <dbReference type="Proteomes" id="UP001437256"/>
    </source>
</evidence>
<evidence type="ECO:0000256" key="1">
    <source>
        <dbReference type="SAM" id="MobiDB-lite"/>
    </source>
</evidence>
<evidence type="ECO:0000259" key="2">
    <source>
        <dbReference type="PROSITE" id="PS50238"/>
    </source>
</evidence>
<proteinExistence type="predicted"/>
<dbReference type="EMBL" id="JBBXMP010000086">
    <property type="protein sequence ID" value="KAL0063194.1"/>
    <property type="molecule type" value="Genomic_DNA"/>
</dbReference>
<dbReference type="Gene3D" id="1.10.555.10">
    <property type="entry name" value="Rho GTPase activation protein"/>
    <property type="match status" value="1"/>
</dbReference>
<accession>A0ABR2ZQC4</accession>
<gene>
    <name evidence="3" type="ORF">AAF712_009892</name>
</gene>
<evidence type="ECO:0000313" key="3">
    <source>
        <dbReference type="EMBL" id="KAL0063194.1"/>
    </source>
</evidence>
<name>A0ABR2ZQC4_9AGAR</name>
<feature type="domain" description="Rho-GAP" evidence="2">
    <location>
        <begin position="168"/>
        <end position="370"/>
    </location>
</feature>